<evidence type="ECO:0000259" key="1">
    <source>
        <dbReference type="Pfam" id="PF05523"/>
    </source>
</evidence>
<protein>
    <submittedName>
        <fullName evidence="2">dTDP-4-dehydrorhamnose 3,5-epimerase</fullName>
    </submittedName>
</protein>
<evidence type="ECO:0000313" key="3">
    <source>
        <dbReference type="Proteomes" id="UP000238649"/>
    </source>
</evidence>
<dbReference type="OrthoDB" id="9800680at2"/>
<proteinExistence type="predicted"/>
<dbReference type="RefSeq" id="WP_105912491.1">
    <property type="nucleotide sequence ID" value="NZ_NXGH01000036.1"/>
</dbReference>
<dbReference type="Gene3D" id="2.60.120.10">
    <property type="entry name" value="Jelly Rolls"/>
    <property type="match status" value="1"/>
</dbReference>
<reference evidence="2 3" key="1">
    <citation type="submission" date="2017-09" db="EMBL/GenBank/DDBJ databases">
        <title>Reassesment of A. cryaerophilus.</title>
        <authorList>
            <person name="Perez-Cataluna A."/>
            <person name="Collado L."/>
            <person name="Salgado O."/>
            <person name="Lefinanco V."/>
            <person name="Figueras M.J."/>
        </authorList>
    </citation>
    <scope>NUCLEOTIDE SEQUENCE [LARGE SCALE GENOMIC DNA]</scope>
    <source>
        <strain evidence="2 3">LMG 9871</strain>
    </source>
</reference>
<organism evidence="2 3">
    <name type="scientific">Aliarcobacter cryaerophilus</name>
    <dbReference type="NCBI Taxonomy" id="28198"/>
    <lineage>
        <taxon>Bacteria</taxon>
        <taxon>Pseudomonadati</taxon>
        <taxon>Campylobacterota</taxon>
        <taxon>Epsilonproteobacteria</taxon>
        <taxon>Campylobacterales</taxon>
        <taxon>Arcobacteraceae</taxon>
        <taxon>Aliarcobacter</taxon>
    </lineage>
</organism>
<name>A0A2S9SMT7_9BACT</name>
<dbReference type="AlphaFoldDB" id="A0A2S9SMT7"/>
<feature type="domain" description="Sugar 3,4-ketoisomerase QdtA cupin" evidence="1">
    <location>
        <begin position="6"/>
        <end position="124"/>
    </location>
</feature>
<dbReference type="Proteomes" id="UP000238649">
    <property type="component" value="Unassembled WGS sequence"/>
</dbReference>
<dbReference type="InterPro" id="IPR014710">
    <property type="entry name" value="RmlC-like_jellyroll"/>
</dbReference>
<gene>
    <name evidence="2" type="ORF">CJ671_09630</name>
</gene>
<dbReference type="InterPro" id="IPR011051">
    <property type="entry name" value="RmlC_Cupin_sf"/>
</dbReference>
<sequence length="135" mass="15559">MDGVILTPLKQIYHPKGDIFHAMKKSDIGFDGFGEAYFSTINQNDIKGWKKHTKMTLNIVVPVGNIEFVVYDENSKEFFSTKLSHNNYQRLTVKAGLWMAFKGLDKYNMLLNLASIEHDPNEAINIGIEEIKYEW</sequence>
<comment type="caution">
    <text evidence="2">The sequence shown here is derived from an EMBL/GenBank/DDBJ whole genome shotgun (WGS) entry which is preliminary data.</text>
</comment>
<accession>A0A2S9SMT7</accession>
<dbReference type="SUPFAM" id="SSF51182">
    <property type="entry name" value="RmlC-like cupins"/>
    <property type="match status" value="1"/>
</dbReference>
<dbReference type="EMBL" id="NXGH01000036">
    <property type="protein sequence ID" value="PRM87873.1"/>
    <property type="molecule type" value="Genomic_DNA"/>
</dbReference>
<dbReference type="InterPro" id="IPR008894">
    <property type="entry name" value="QdtA_cupin_dom"/>
</dbReference>
<dbReference type="Pfam" id="PF05523">
    <property type="entry name" value="FdtA"/>
    <property type="match status" value="1"/>
</dbReference>
<evidence type="ECO:0000313" key="2">
    <source>
        <dbReference type="EMBL" id="PRM87873.1"/>
    </source>
</evidence>